<evidence type="ECO:0000313" key="5">
    <source>
        <dbReference type="Proteomes" id="UP000249886"/>
    </source>
</evidence>
<gene>
    <name evidence="3" type="ORF">HBA49_06260</name>
    <name evidence="4" type="ORF">NCTC10254_00092</name>
</gene>
<evidence type="ECO:0000256" key="2">
    <source>
        <dbReference type="SAM" id="Phobius"/>
    </source>
</evidence>
<dbReference type="EMBL" id="CP050134">
    <property type="protein sequence ID" value="QIP45161.1"/>
    <property type="molecule type" value="Genomic_DNA"/>
</dbReference>
<dbReference type="GeneID" id="84573431"/>
<evidence type="ECO:0000313" key="4">
    <source>
        <dbReference type="EMBL" id="SPW23735.1"/>
    </source>
</evidence>
<keyword evidence="2" id="KW-0472">Membrane</keyword>
<keyword evidence="2" id="KW-1133">Transmembrane helix</keyword>
<feature type="transmembrane region" description="Helical" evidence="2">
    <location>
        <begin position="13"/>
        <end position="35"/>
    </location>
</feature>
<keyword evidence="2" id="KW-0812">Transmembrane</keyword>
<feature type="compositionally biased region" description="Low complexity" evidence="1">
    <location>
        <begin position="139"/>
        <end position="151"/>
    </location>
</feature>
<dbReference type="AlphaFoldDB" id="A0A6H9XEK5"/>
<dbReference type="EMBL" id="UARK01000001">
    <property type="protein sequence ID" value="SPW23735.1"/>
    <property type="molecule type" value="Genomic_DNA"/>
</dbReference>
<proteinExistence type="predicted"/>
<protein>
    <submittedName>
        <fullName evidence="3">Signal peptide protein</fullName>
    </submittedName>
</protein>
<name>A0A6H9XEK5_9CORY</name>
<sequence>MPINFDWRNLQQYAIPALGIVSLLVSAIIVIVSGVGDEYVKSSSQGPSSDDDANVMFQVIDQHGIPRFCHVMPTTSPHDDKARYTSPIGYYGVKADPGTTVTVAFDCKITEMGTQTAQASAIAPETGVVRQKVVIPNPDSLSSKLSSNSSDENNEEDE</sequence>
<dbReference type="RefSeq" id="WP_005525481.1">
    <property type="nucleotide sequence ID" value="NZ_UARK01000001.1"/>
</dbReference>
<reference evidence="4 5" key="1">
    <citation type="submission" date="2018-06" db="EMBL/GenBank/DDBJ databases">
        <authorList>
            <consortium name="Pathogen Informatics"/>
            <person name="Doyle S."/>
        </authorList>
    </citation>
    <scope>NUCLEOTIDE SEQUENCE [LARGE SCALE GENOMIC DNA]</scope>
    <source>
        <strain evidence="4 5">NCTC10254</strain>
    </source>
</reference>
<feature type="region of interest" description="Disordered" evidence="1">
    <location>
        <begin position="136"/>
        <end position="158"/>
    </location>
</feature>
<dbReference type="Proteomes" id="UP000249886">
    <property type="component" value="Unassembled WGS sequence"/>
</dbReference>
<evidence type="ECO:0000256" key="1">
    <source>
        <dbReference type="SAM" id="MobiDB-lite"/>
    </source>
</evidence>
<reference evidence="3" key="2">
    <citation type="submission" date="2020-03" db="EMBL/GenBank/DDBJ databases">
        <authorList>
            <person name="Johnston C.D."/>
            <person name="Cotton S.L."/>
            <person name="Dewhirst F.E."/>
        </authorList>
    </citation>
    <scope>NUCLEOTIDE SEQUENCE [LARGE SCALE GENOMIC DNA]</scope>
    <source>
        <strain evidence="3">ATCC 14266</strain>
    </source>
</reference>
<organism evidence="4 5">
    <name type="scientific">Corynebacterium matruchotii</name>
    <dbReference type="NCBI Taxonomy" id="43768"/>
    <lineage>
        <taxon>Bacteria</taxon>
        <taxon>Bacillati</taxon>
        <taxon>Actinomycetota</taxon>
        <taxon>Actinomycetes</taxon>
        <taxon>Mycobacteriales</taxon>
        <taxon>Corynebacteriaceae</taxon>
        <taxon>Corynebacterium</taxon>
    </lineage>
</organism>
<accession>A0A6H9XEK5</accession>
<evidence type="ECO:0000313" key="3">
    <source>
        <dbReference type="EMBL" id="QIP45161.1"/>
    </source>
</evidence>